<comment type="caution">
    <text evidence="3">The sequence shown here is derived from an EMBL/GenBank/DDBJ whole genome shotgun (WGS) entry which is preliminary data.</text>
</comment>
<dbReference type="Pfam" id="PF04707">
    <property type="entry name" value="PRELI"/>
    <property type="match status" value="1"/>
</dbReference>
<organism evidence="3 4">
    <name type="scientific">Goodea atripinnis</name>
    <dbReference type="NCBI Taxonomy" id="208336"/>
    <lineage>
        <taxon>Eukaryota</taxon>
        <taxon>Metazoa</taxon>
        <taxon>Chordata</taxon>
        <taxon>Craniata</taxon>
        <taxon>Vertebrata</taxon>
        <taxon>Euteleostomi</taxon>
        <taxon>Actinopterygii</taxon>
        <taxon>Neopterygii</taxon>
        <taxon>Teleostei</taxon>
        <taxon>Neoteleostei</taxon>
        <taxon>Acanthomorphata</taxon>
        <taxon>Ovalentaria</taxon>
        <taxon>Atherinomorphae</taxon>
        <taxon>Cyprinodontiformes</taxon>
        <taxon>Goodeidae</taxon>
        <taxon>Goodea</taxon>
    </lineage>
</organism>
<evidence type="ECO:0000313" key="4">
    <source>
        <dbReference type="Proteomes" id="UP001476798"/>
    </source>
</evidence>
<evidence type="ECO:0000313" key="3">
    <source>
        <dbReference type="EMBL" id="MEQ2168985.1"/>
    </source>
</evidence>
<dbReference type="InterPro" id="IPR037365">
    <property type="entry name" value="Slowmo/Ups"/>
</dbReference>
<evidence type="ECO:0000259" key="2">
    <source>
        <dbReference type="PROSITE" id="PS50904"/>
    </source>
</evidence>
<dbReference type="EMBL" id="JAHRIO010031871">
    <property type="protein sequence ID" value="MEQ2168985.1"/>
    <property type="molecule type" value="Genomic_DNA"/>
</dbReference>
<sequence length="234" mass="26711">MSAGPTDGKRSEKSSLGTEIRWASVTKRQNSHIRHHSLRVKEKRQASQHVSVGGIVVSIAAFQAVDPDMGRYFYNEVHIKSPWDQVLAAFWQRYPNPYSTHVLTEDVLYREVTPSNHLLSRKLLTKTNRLPGWAERIFPAHMARDVYVLEDSIVDLEANTLITKTWNLNHDTLMVRHCDVFKEVVCILSQGHGLYFPCFIINLELNVKSSFNSLRRWWSAACSNRTAVGPLGPN</sequence>
<keyword evidence="4" id="KW-1185">Reference proteome</keyword>
<protein>
    <recommendedName>
        <fullName evidence="2">PRELI/MSF1 domain-containing protein</fullName>
    </recommendedName>
</protein>
<dbReference type="PROSITE" id="PS50904">
    <property type="entry name" value="PRELI_MSF1"/>
    <property type="match status" value="1"/>
</dbReference>
<reference evidence="3 4" key="1">
    <citation type="submission" date="2021-06" db="EMBL/GenBank/DDBJ databases">
        <authorList>
            <person name="Palmer J.M."/>
        </authorList>
    </citation>
    <scope>NUCLEOTIDE SEQUENCE [LARGE SCALE GENOMIC DNA]</scope>
    <source>
        <strain evidence="3 4">GA_2019</strain>
        <tissue evidence="3">Muscle</tissue>
    </source>
</reference>
<feature type="domain" description="PRELI/MSF1" evidence="2">
    <location>
        <begin position="70"/>
        <end position="234"/>
    </location>
</feature>
<feature type="region of interest" description="Disordered" evidence="1">
    <location>
        <begin position="1"/>
        <end position="21"/>
    </location>
</feature>
<proteinExistence type="predicted"/>
<dbReference type="InterPro" id="IPR006797">
    <property type="entry name" value="PRELI/MSF1_dom"/>
</dbReference>
<dbReference type="PANTHER" id="PTHR11158">
    <property type="entry name" value="MSF1/PX19 RELATED"/>
    <property type="match status" value="1"/>
</dbReference>
<name>A0ABV0NC65_9TELE</name>
<accession>A0ABV0NC65</accession>
<gene>
    <name evidence="3" type="ORF">GOODEAATRI_020338</name>
</gene>
<dbReference type="Proteomes" id="UP001476798">
    <property type="component" value="Unassembled WGS sequence"/>
</dbReference>
<evidence type="ECO:0000256" key="1">
    <source>
        <dbReference type="SAM" id="MobiDB-lite"/>
    </source>
</evidence>